<keyword evidence="1" id="KW-0812">Transmembrane</keyword>
<keyword evidence="3" id="KW-1185">Reference proteome</keyword>
<protein>
    <submittedName>
        <fullName evidence="2">Uncharacterized protein</fullName>
    </submittedName>
</protein>
<organism evidence="2 3">
    <name type="scientific">Tanacetum coccineum</name>
    <dbReference type="NCBI Taxonomy" id="301880"/>
    <lineage>
        <taxon>Eukaryota</taxon>
        <taxon>Viridiplantae</taxon>
        <taxon>Streptophyta</taxon>
        <taxon>Embryophyta</taxon>
        <taxon>Tracheophyta</taxon>
        <taxon>Spermatophyta</taxon>
        <taxon>Magnoliopsida</taxon>
        <taxon>eudicotyledons</taxon>
        <taxon>Gunneridae</taxon>
        <taxon>Pentapetalae</taxon>
        <taxon>asterids</taxon>
        <taxon>campanulids</taxon>
        <taxon>Asterales</taxon>
        <taxon>Asteraceae</taxon>
        <taxon>Asteroideae</taxon>
        <taxon>Anthemideae</taxon>
        <taxon>Anthemidinae</taxon>
        <taxon>Tanacetum</taxon>
    </lineage>
</organism>
<comment type="caution">
    <text evidence="2">The sequence shown here is derived from an EMBL/GenBank/DDBJ whole genome shotgun (WGS) entry which is preliminary data.</text>
</comment>
<evidence type="ECO:0000313" key="2">
    <source>
        <dbReference type="EMBL" id="GJS97406.1"/>
    </source>
</evidence>
<evidence type="ECO:0000256" key="1">
    <source>
        <dbReference type="SAM" id="Phobius"/>
    </source>
</evidence>
<dbReference type="Proteomes" id="UP001151760">
    <property type="component" value="Unassembled WGS sequence"/>
</dbReference>
<proteinExistence type="predicted"/>
<accession>A0ABQ5A6P2</accession>
<reference evidence="2" key="1">
    <citation type="journal article" date="2022" name="Int. J. Mol. Sci.">
        <title>Draft Genome of Tanacetum Coccineum: Genomic Comparison of Closely Related Tanacetum-Family Plants.</title>
        <authorList>
            <person name="Yamashiro T."/>
            <person name="Shiraishi A."/>
            <person name="Nakayama K."/>
            <person name="Satake H."/>
        </authorList>
    </citation>
    <scope>NUCLEOTIDE SEQUENCE</scope>
</reference>
<keyword evidence="1" id="KW-0472">Membrane</keyword>
<feature type="transmembrane region" description="Helical" evidence="1">
    <location>
        <begin position="125"/>
        <end position="147"/>
    </location>
</feature>
<dbReference type="EMBL" id="BQNB010011960">
    <property type="protein sequence ID" value="GJS97406.1"/>
    <property type="molecule type" value="Genomic_DNA"/>
</dbReference>
<name>A0ABQ5A6P2_9ASTR</name>
<gene>
    <name evidence="2" type="ORF">Tco_0804374</name>
</gene>
<keyword evidence="1" id="KW-1133">Transmembrane helix</keyword>
<reference evidence="2" key="2">
    <citation type="submission" date="2022-01" db="EMBL/GenBank/DDBJ databases">
        <authorList>
            <person name="Yamashiro T."/>
            <person name="Shiraishi A."/>
            <person name="Satake H."/>
            <person name="Nakayama K."/>
        </authorList>
    </citation>
    <scope>NUCLEOTIDE SEQUENCE</scope>
</reference>
<evidence type="ECO:0000313" key="3">
    <source>
        <dbReference type="Proteomes" id="UP001151760"/>
    </source>
</evidence>
<sequence length="219" mass="25625">MLIDISKHVNVIDSKRHVELSCLLKEQLLEPALNLTVHCCSLEFRVLNGYDQKSFDEERGLNRRHFIIEERGLKCYFQQTPFDIDDRGLNCFVQTSYEHFIFCETIMALGQCSLFLLRSMVLWRYVFLVSLDALDFSTGIYLFVVLWDFASLFCAEARGFNLDSTILLIGEFEKRELDFLKLMVLEFDLRFDSVVSKALTARHSSFFDFDEDISIAIQY</sequence>